<evidence type="ECO:0000313" key="2">
    <source>
        <dbReference type="Proteomes" id="UP000501558"/>
    </source>
</evidence>
<dbReference type="Proteomes" id="UP000501558">
    <property type="component" value="Chromosome"/>
</dbReference>
<sequence>MSINIEQLRRLLKAVNTRTFRGKAPPGIPYPYIVYSNISVGKKVASGKTIKLMPLYQVSLFTTGTETDLLPLESALSNVPHTDFISIQGDENDDTVTNFFTQIRLIEDLENVK</sequence>
<name>A0AAE6YMN1_9LACT</name>
<reference evidence="1 2" key="1">
    <citation type="submission" date="2019-12" db="EMBL/GenBank/DDBJ databases">
        <title>Whole genome sequences of Lactococcus raffinolactis strains isolated from sewage.</title>
        <authorList>
            <person name="Ybazeta G."/>
            <person name="Ross M."/>
            <person name="Brabant-Kirwan D."/>
            <person name="Saleh M."/>
            <person name="Dillon J.A."/>
            <person name="Splinter K."/>
            <person name="Nokhbeh R."/>
        </authorList>
    </citation>
    <scope>NUCLEOTIDE SEQUENCE [LARGE SCALE GENOMIC DNA]</scope>
    <source>
        <strain evidence="1 2">Lr_19_14</strain>
    </source>
</reference>
<dbReference type="RefSeq" id="WP_167841275.1">
    <property type="nucleotide sequence ID" value="NZ_CP047628.1"/>
</dbReference>
<accession>A0AAE6YMN1</accession>
<dbReference type="AlphaFoldDB" id="A0AAE6YMN1"/>
<protein>
    <submittedName>
        <fullName evidence="1">Uncharacterized protein</fullName>
    </submittedName>
</protein>
<gene>
    <name evidence="1" type="ORF">GU334_05190</name>
</gene>
<proteinExistence type="predicted"/>
<organism evidence="1 2">
    <name type="scientific">Pseudolactococcus raffinolactis</name>
    <dbReference type="NCBI Taxonomy" id="1366"/>
    <lineage>
        <taxon>Bacteria</taxon>
        <taxon>Bacillati</taxon>
        <taxon>Bacillota</taxon>
        <taxon>Bacilli</taxon>
        <taxon>Lactobacillales</taxon>
        <taxon>Streptococcaceae</taxon>
        <taxon>Pseudolactococcus</taxon>
    </lineage>
</organism>
<evidence type="ECO:0000313" key="1">
    <source>
        <dbReference type="EMBL" id="QIW58333.1"/>
    </source>
</evidence>
<dbReference type="EMBL" id="CP047628">
    <property type="protein sequence ID" value="QIW58333.1"/>
    <property type="molecule type" value="Genomic_DNA"/>
</dbReference>
<keyword evidence="2" id="KW-1185">Reference proteome</keyword>